<sequence length="428" mass="45481">MPATRPHGMTGAGLPAVLLAVTGLLVGLDTGLISGALDPIARHFAMGLTAQEQTVSIVMIGAACASWTAGICARRLGRRRTLRLALLCALAGAALCVTAPSPLQIMAGRLIMGAAIGTFAFLTPLYVAELAPDRLRGRLISTYSLLQSAGILLGYLTGAALDPATMWRVMIGVPFLPAALLLILSKLVPESPPWLVAQGRVPDARAVLRRLRNDATMAERELTDIERAGGTTTTAGFAFLRGHPFFRRTLMLGIALQVFQQFSGVNVILYYAPRLTRQAGVADAWVPWVPVAVGVANVLVGVVAVLVVDRLGRRRLLIASFLIMAVALALSAVCAGATFAGAPWGLIAGLVLFVIGFGLGAGPVVWMLCSEIQPEEGREFGVACSTLANWIADWLISSLSSMSWRPWGSGRPWAFWPPSTWPSRSWHS</sequence>
<evidence type="ECO:0000256" key="2">
    <source>
        <dbReference type="ARBA" id="ARBA00010992"/>
    </source>
</evidence>
<keyword evidence="11" id="KW-1185">Reference proteome</keyword>
<feature type="transmembrane region" description="Helical" evidence="8">
    <location>
        <begin position="140"/>
        <end position="161"/>
    </location>
</feature>
<feature type="domain" description="Major facilitator superfamily (MFS) profile" evidence="9">
    <location>
        <begin position="15"/>
        <end position="428"/>
    </location>
</feature>
<evidence type="ECO:0000256" key="7">
    <source>
        <dbReference type="RuleBase" id="RU003346"/>
    </source>
</evidence>
<dbReference type="PANTHER" id="PTHR48020">
    <property type="entry name" value="PROTON MYO-INOSITOL COTRANSPORTER"/>
    <property type="match status" value="1"/>
</dbReference>
<dbReference type="GO" id="GO:0016020">
    <property type="term" value="C:membrane"/>
    <property type="evidence" value="ECO:0007669"/>
    <property type="project" value="UniProtKB-SubCell"/>
</dbReference>
<feature type="transmembrane region" description="Helical" evidence="8">
    <location>
        <begin position="109"/>
        <end position="128"/>
    </location>
</feature>
<comment type="caution">
    <text evidence="10">The sequence shown here is derived from an EMBL/GenBank/DDBJ whole genome shotgun (WGS) entry which is preliminary data.</text>
</comment>
<dbReference type="InterPro" id="IPR005829">
    <property type="entry name" value="Sugar_transporter_CS"/>
</dbReference>
<dbReference type="PROSITE" id="PS00216">
    <property type="entry name" value="SUGAR_TRANSPORT_1"/>
    <property type="match status" value="1"/>
</dbReference>
<dbReference type="EMBL" id="JABXXR010000003">
    <property type="protein sequence ID" value="NVN39102.1"/>
    <property type="molecule type" value="Genomic_DNA"/>
</dbReference>
<dbReference type="PRINTS" id="PR00171">
    <property type="entry name" value="SUGRTRNSPORT"/>
</dbReference>
<dbReference type="NCBIfam" id="TIGR00879">
    <property type="entry name" value="SP"/>
    <property type="match status" value="1"/>
</dbReference>
<dbReference type="Gene3D" id="1.20.1250.20">
    <property type="entry name" value="MFS general substrate transporter like domains"/>
    <property type="match status" value="1"/>
</dbReference>
<dbReference type="InterPro" id="IPR020846">
    <property type="entry name" value="MFS_dom"/>
</dbReference>
<feature type="transmembrane region" description="Helical" evidence="8">
    <location>
        <begin position="53"/>
        <end position="72"/>
    </location>
</feature>
<feature type="transmembrane region" description="Helical" evidence="8">
    <location>
        <begin position="346"/>
        <end position="369"/>
    </location>
</feature>
<dbReference type="InterPro" id="IPR005828">
    <property type="entry name" value="MFS_sugar_transport-like"/>
</dbReference>
<evidence type="ECO:0000313" key="11">
    <source>
        <dbReference type="Proteomes" id="UP000585665"/>
    </source>
</evidence>
<protein>
    <submittedName>
        <fullName evidence="10">Sugar porter family MFS transporter</fullName>
    </submittedName>
</protein>
<organism evidence="10 11">
    <name type="scientific">Ameyamaea chiangmaiensis</name>
    <dbReference type="NCBI Taxonomy" id="442969"/>
    <lineage>
        <taxon>Bacteria</taxon>
        <taxon>Pseudomonadati</taxon>
        <taxon>Pseudomonadota</taxon>
        <taxon>Alphaproteobacteria</taxon>
        <taxon>Acetobacterales</taxon>
        <taxon>Acetobacteraceae</taxon>
        <taxon>Ameyamaea</taxon>
    </lineage>
</organism>
<keyword evidence="6 8" id="KW-0472">Membrane</keyword>
<gene>
    <name evidence="10" type="ORF">HUK82_00790</name>
</gene>
<feature type="transmembrane region" description="Helical" evidence="8">
    <location>
        <begin position="316"/>
        <end position="340"/>
    </location>
</feature>
<keyword evidence="3 7" id="KW-0813">Transport</keyword>
<dbReference type="Pfam" id="PF00083">
    <property type="entry name" value="Sugar_tr"/>
    <property type="match status" value="1"/>
</dbReference>
<evidence type="ECO:0000256" key="4">
    <source>
        <dbReference type="ARBA" id="ARBA00022692"/>
    </source>
</evidence>
<dbReference type="InterPro" id="IPR050814">
    <property type="entry name" value="Myo-inositol_Transporter"/>
</dbReference>
<feature type="transmembrane region" description="Helical" evidence="8">
    <location>
        <begin position="285"/>
        <end position="309"/>
    </location>
</feature>
<reference evidence="10 11" key="1">
    <citation type="submission" date="2020-06" db="EMBL/GenBank/DDBJ databases">
        <title>Description of novel acetic acid bacteria.</title>
        <authorList>
            <person name="Sombolestani A."/>
        </authorList>
    </citation>
    <scope>NUCLEOTIDE SEQUENCE [LARGE SCALE GENOMIC DNA]</scope>
    <source>
        <strain evidence="10 11">LMG 27010</strain>
    </source>
</reference>
<feature type="transmembrane region" description="Helical" evidence="8">
    <location>
        <begin position="250"/>
        <end position="273"/>
    </location>
</feature>
<evidence type="ECO:0000256" key="5">
    <source>
        <dbReference type="ARBA" id="ARBA00022989"/>
    </source>
</evidence>
<accession>A0A850PB02</accession>
<evidence type="ECO:0000256" key="1">
    <source>
        <dbReference type="ARBA" id="ARBA00004141"/>
    </source>
</evidence>
<feature type="transmembrane region" description="Helical" evidence="8">
    <location>
        <begin position="84"/>
        <end position="103"/>
    </location>
</feature>
<evidence type="ECO:0000256" key="3">
    <source>
        <dbReference type="ARBA" id="ARBA00022448"/>
    </source>
</evidence>
<keyword evidence="4 8" id="KW-0812">Transmembrane</keyword>
<dbReference type="InterPro" id="IPR003663">
    <property type="entry name" value="Sugar/inositol_transpt"/>
</dbReference>
<dbReference type="GO" id="GO:0022857">
    <property type="term" value="F:transmembrane transporter activity"/>
    <property type="evidence" value="ECO:0007669"/>
    <property type="project" value="InterPro"/>
</dbReference>
<name>A0A850PB02_9PROT</name>
<proteinExistence type="inferred from homology"/>
<dbReference type="SUPFAM" id="SSF103473">
    <property type="entry name" value="MFS general substrate transporter"/>
    <property type="match status" value="1"/>
</dbReference>
<comment type="subcellular location">
    <subcellularLocation>
        <location evidence="1">Membrane</location>
        <topology evidence="1">Multi-pass membrane protein</topology>
    </subcellularLocation>
</comment>
<comment type="similarity">
    <text evidence="2 7">Belongs to the major facilitator superfamily. Sugar transporter (TC 2.A.1.1) family.</text>
</comment>
<dbReference type="PANTHER" id="PTHR48020:SF12">
    <property type="entry name" value="PROTON MYO-INOSITOL COTRANSPORTER"/>
    <property type="match status" value="1"/>
</dbReference>
<dbReference type="AlphaFoldDB" id="A0A850PB02"/>
<dbReference type="PROSITE" id="PS00217">
    <property type="entry name" value="SUGAR_TRANSPORT_2"/>
    <property type="match status" value="1"/>
</dbReference>
<evidence type="ECO:0000313" key="10">
    <source>
        <dbReference type="EMBL" id="NVN39102.1"/>
    </source>
</evidence>
<dbReference type="RefSeq" id="WP_176612128.1">
    <property type="nucleotide sequence ID" value="NZ_JABXXR010000003.1"/>
</dbReference>
<feature type="transmembrane region" description="Helical" evidence="8">
    <location>
        <begin position="167"/>
        <end position="184"/>
    </location>
</feature>
<evidence type="ECO:0000256" key="6">
    <source>
        <dbReference type="ARBA" id="ARBA00023136"/>
    </source>
</evidence>
<evidence type="ECO:0000259" key="9">
    <source>
        <dbReference type="PROSITE" id="PS50850"/>
    </source>
</evidence>
<dbReference type="Proteomes" id="UP000585665">
    <property type="component" value="Unassembled WGS sequence"/>
</dbReference>
<feature type="transmembrane region" description="Helical" evidence="8">
    <location>
        <begin position="12"/>
        <end position="33"/>
    </location>
</feature>
<keyword evidence="5 8" id="KW-1133">Transmembrane helix</keyword>
<evidence type="ECO:0000256" key="8">
    <source>
        <dbReference type="SAM" id="Phobius"/>
    </source>
</evidence>
<dbReference type="InterPro" id="IPR036259">
    <property type="entry name" value="MFS_trans_sf"/>
</dbReference>
<dbReference type="PROSITE" id="PS50850">
    <property type="entry name" value="MFS"/>
    <property type="match status" value="1"/>
</dbReference>